<dbReference type="GO" id="GO:0005886">
    <property type="term" value="C:plasma membrane"/>
    <property type="evidence" value="ECO:0007669"/>
    <property type="project" value="UniProtKB-SubCell"/>
</dbReference>
<dbReference type="PRINTS" id="PR01651">
    <property type="entry name" value="SECGEXPORT"/>
</dbReference>
<evidence type="ECO:0000256" key="2">
    <source>
        <dbReference type="ARBA" id="ARBA00008445"/>
    </source>
</evidence>
<sequence>MTTFIVIIHVIVCFILILVILLQAGRGSGLSWGTFGGTPQSFFGTKSASFLAKATSVAAIIFLTTCIALAILETKKSKSLFSNTPQTQVDVNKIKEVLNKIKAEETKGESTAAPTDTATPAEEKPTPPDSAAE</sequence>
<comment type="caution">
    <text evidence="10">Lacks conserved residue(s) required for the propagation of feature annotation.</text>
</comment>
<keyword evidence="9 10" id="KW-0472">Membrane</keyword>
<dbReference type="InterPro" id="IPR004692">
    <property type="entry name" value="SecG"/>
</dbReference>
<comment type="function">
    <text evidence="10">Involved in protein export. Participates in an early event of protein translocation.</text>
</comment>
<keyword evidence="6 10" id="KW-0653">Protein transport</keyword>
<evidence type="ECO:0000256" key="1">
    <source>
        <dbReference type="ARBA" id="ARBA00004651"/>
    </source>
</evidence>
<comment type="subcellular location">
    <subcellularLocation>
        <location evidence="1 10">Cell membrane</location>
        <topology evidence="1 10">Multi-pass membrane protein</topology>
    </subcellularLocation>
</comment>
<accession>A0A2H0LSC5</accession>
<evidence type="ECO:0000256" key="9">
    <source>
        <dbReference type="ARBA" id="ARBA00023136"/>
    </source>
</evidence>
<keyword evidence="5 10" id="KW-0812">Transmembrane</keyword>
<dbReference type="Proteomes" id="UP000230859">
    <property type="component" value="Unassembled WGS sequence"/>
</dbReference>
<evidence type="ECO:0000313" key="12">
    <source>
        <dbReference type="EMBL" id="PIQ87298.1"/>
    </source>
</evidence>
<gene>
    <name evidence="12" type="primary">secG</name>
    <name evidence="12" type="ORF">COV74_01885</name>
</gene>
<keyword evidence="4 10" id="KW-1003">Cell membrane</keyword>
<dbReference type="GO" id="GO:0043952">
    <property type="term" value="P:protein transport by the Sec complex"/>
    <property type="evidence" value="ECO:0007669"/>
    <property type="project" value="TreeGrafter"/>
</dbReference>
<keyword evidence="7 10" id="KW-1133">Transmembrane helix</keyword>
<evidence type="ECO:0000256" key="4">
    <source>
        <dbReference type="ARBA" id="ARBA00022475"/>
    </source>
</evidence>
<dbReference type="GO" id="GO:0065002">
    <property type="term" value="P:intracellular protein transmembrane transport"/>
    <property type="evidence" value="ECO:0007669"/>
    <property type="project" value="TreeGrafter"/>
</dbReference>
<feature type="region of interest" description="Disordered" evidence="11">
    <location>
        <begin position="105"/>
        <end position="133"/>
    </location>
</feature>
<dbReference type="GO" id="GO:0015450">
    <property type="term" value="F:protein-transporting ATPase activity"/>
    <property type="evidence" value="ECO:0007669"/>
    <property type="project" value="UniProtKB-UniRule"/>
</dbReference>
<comment type="similarity">
    <text evidence="2 10">Belongs to the SecG family.</text>
</comment>
<evidence type="ECO:0000313" key="13">
    <source>
        <dbReference type="Proteomes" id="UP000230859"/>
    </source>
</evidence>
<evidence type="ECO:0000256" key="5">
    <source>
        <dbReference type="ARBA" id="ARBA00022692"/>
    </source>
</evidence>
<feature type="compositionally biased region" description="Low complexity" evidence="11">
    <location>
        <begin position="111"/>
        <end position="120"/>
    </location>
</feature>
<comment type="caution">
    <text evidence="12">The sequence shown here is derived from an EMBL/GenBank/DDBJ whole genome shotgun (WGS) entry which is preliminary data.</text>
</comment>
<organism evidence="12 13">
    <name type="scientific">Candidatus Abzuiibacterium crystallinum</name>
    <dbReference type="NCBI Taxonomy" id="1974748"/>
    <lineage>
        <taxon>Bacteria</taxon>
        <taxon>Pseudomonadati</taxon>
        <taxon>Candidatus Omnitrophota</taxon>
        <taxon>Candidatus Abzuiibacterium</taxon>
    </lineage>
</organism>
<protein>
    <recommendedName>
        <fullName evidence="10">Protein-export membrane protein SecG</fullName>
    </recommendedName>
</protein>
<evidence type="ECO:0000256" key="10">
    <source>
        <dbReference type="RuleBase" id="RU365087"/>
    </source>
</evidence>
<evidence type="ECO:0000256" key="11">
    <source>
        <dbReference type="SAM" id="MobiDB-lite"/>
    </source>
</evidence>
<dbReference type="Pfam" id="PF03840">
    <property type="entry name" value="SecG"/>
    <property type="match status" value="1"/>
</dbReference>
<evidence type="ECO:0000256" key="3">
    <source>
        <dbReference type="ARBA" id="ARBA00022448"/>
    </source>
</evidence>
<proteinExistence type="inferred from homology"/>
<dbReference type="PANTHER" id="PTHR34182">
    <property type="entry name" value="PROTEIN-EXPORT MEMBRANE PROTEIN SECG"/>
    <property type="match status" value="1"/>
</dbReference>
<evidence type="ECO:0000256" key="8">
    <source>
        <dbReference type="ARBA" id="ARBA00023010"/>
    </source>
</evidence>
<dbReference type="EMBL" id="PCVY01000016">
    <property type="protein sequence ID" value="PIQ87298.1"/>
    <property type="molecule type" value="Genomic_DNA"/>
</dbReference>
<feature type="transmembrane region" description="Helical" evidence="10">
    <location>
        <begin position="51"/>
        <end position="72"/>
    </location>
</feature>
<dbReference type="PANTHER" id="PTHR34182:SF1">
    <property type="entry name" value="PROTEIN-EXPORT MEMBRANE PROTEIN SECG"/>
    <property type="match status" value="1"/>
</dbReference>
<dbReference type="GO" id="GO:0009306">
    <property type="term" value="P:protein secretion"/>
    <property type="evidence" value="ECO:0007669"/>
    <property type="project" value="UniProtKB-UniRule"/>
</dbReference>
<keyword evidence="8 10" id="KW-0811">Translocation</keyword>
<reference evidence="12 13" key="1">
    <citation type="submission" date="2017-09" db="EMBL/GenBank/DDBJ databases">
        <title>Depth-based differentiation of microbial function through sediment-hosted aquifers and enrichment of novel symbionts in the deep terrestrial subsurface.</title>
        <authorList>
            <person name="Probst A.J."/>
            <person name="Ladd B."/>
            <person name="Jarett J.K."/>
            <person name="Geller-Mcgrath D.E."/>
            <person name="Sieber C.M."/>
            <person name="Emerson J.B."/>
            <person name="Anantharaman K."/>
            <person name="Thomas B.C."/>
            <person name="Malmstrom R."/>
            <person name="Stieglmeier M."/>
            <person name="Klingl A."/>
            <person name="Woyke T."/>
            <person name="Ryan C.M."/>
            <person name="Banfield J.F."/>
        </authorList>
    </citation>
    <scope>NUCLEOTIDE SEQUENCE [LARGE SCALE GENOMIC DNA]</scope>
    <source>
        <strain evidence="12">CG11_big_fil_rev_8_21_14_0_20_45_26</strain>
    </source>
</reference>
<evidence type="ECO:0000256" key="6">
    <source>
        <dbReference type="ARBA" id="ARBA00022927"/>
    </source>
</evidence>
<evidence type="ECO:0000256" key="7">
    <source>
        <dbReference type="ARBA" id="ARBA00022989"/>
    </source>
</evidence>
<dbReference type="AlphaFoldDB" id="A0A2H0LSC5"/>
<keyword evidence="3 10" id="KW-0813">Transport</keyword>
<dbReference type="NCBIfam" id="TIGR00810">
    <property type="entry name" value="secG"/>
    <property type="match status" value="1"/>
</dbReference>
<name>A0A2H0LSC5_9BACT</name>